<dbReference type="Proteomes" id="UP001597544">
    <property type="component" value="Unassembled WGS sequence"/>
</dbReference>
<proteinExistence type="predicted"/>
<dbReference type="RefSeq" id="WP_377506234.1">
    <property type="nucleotide sequence ID" value="NZ_JBHULU010000013.1"/>
</dbReference>
<accession>A0ABW5ILH0</accession>
<dbReference type="Pfam" id="PF13730">
    <property type="entry name" value="HTH_36"/>
    <property type="match status" value="1"/>
</dbReference>
<organism evidence="2 3">
    <name type="scientific">Pontibacter locisalis</name>
    <dbReference type="NCBI Taxonomy" id="1719035"/>
    <lineage>
        <taxon>Bacteria</taxon>
        <taxon>Pseudomonadati</taxon>
        <taxon>Bacteroidota</taxon>
        <taxon>Cytophagia</taxon>
        <taxon>Cytophagales</taxon>
        <taxon>Hymenobacteraceae</taxon>
        <taxon>Pontibacter</taxon>
    </lineage>
</organism>
<gene>
    <name evidence="2" type="ORF">ACFSRY_09895</name>
</gene>
<keyword evidence="3" id="KW-1185">Reference proteome</keyword>
<name>A0ABW5ILH0_9BACT</name>
<protein>
    <submittedName>
        <fullName evidence="2">Helix-turn-helix domain-containing protein</fullName>
    </submittedName>
</protein>
<feature type="compositionally biased region" description="Gly residues" evidence="1">
    <location>
        <begin position="101"/>
        <end position="112"/>
    </location>
</feature>
<feature type="region of interest" description="Disordered" evidence="1">
    <location>
        <begin position="220"/>
        <end position="244"/>
    </location>
</feature>
<feature type="region of interest" description="Disordered" evidence="1">
    <location>
        <begin position="101"/>
        <end position="144"/>
    </location>
</feature>
<reference evidence="3" key="1">
    <citation type="journal article" date="2019" name="Int. J. Syst. Evol. Microbiol.">
        <title>The Global Catalogue of Microorganisms (GCM) 10K type strain sequencing project: providing services to taxonomists for standard genome sequencing and annotation.</title>
        <authorList>
            <consortium name="The Broad Institute Genomics Platform"/>
            <consortium name="The Broad Institute Genome Sequencing Center for Infectious Disease"/>
            <person name="Wu L."/>
            <person name="Ma J."/>
        </authorList>
    </citation>
    <scope>NUCLEOTIDE SEQUENCE [LARGE SCALE GENOMIC DNA]</scope>
    <source>
        <strain evidence="3">KCTC 42498</strain>
    </source>
</reference>
<sequence>MVAVKIPKNNSVVHHSFRFSKLLNANEKLLLAEIKLLCGRNSHCWPRNRYFAELFNKCPKTISRWLKKLEKLGFIRIEINRLQCDRRDIYFLSLPGTDVGEGGDNPVPGGGQKCPPLYKNDKSNDNRNEERERERNSRSFVVDNSSSFSKMATPTVEEVRDYASSLVSETTPPIRPAEVAQKFHNYYSAKGWKVGSAKMEDWRAGVRNWISKINQFEKNENRNSQPGVTAGRGSMAHLRVGGRG</sequence>
<evidence type="ECO:0000313" key="2">
    <source>
        <dbReference type="EMBL" id="MFD2514178.1"/>
    </source>
</evidence>
<dbReference type="EMBL" id="JBHULU010000013">
    <property type="protein sequence ID" value="MFD2514178.1"/>
    <property type="molecule type" value="Genomic_DNA"/>
</dbReference>
<evidence type="ECO:0000313" key="3">
    <source>
        <dbReference type="Proteomes" id="UP001597544"/>
    </source>
</evidence>
<comment type="caution">
    <text evidence="2">The sequence shown here is derived from an EMBL/GenBank/DDBJ whole genome shotgun (WGS) entry which is preliminary data.</text>
</comment>
<feature type="compositionally biased region" description="Basic and acidic residues" evidence="1">
    <location>
        <begin position="119"/>
        <end position="137"/>
    </location>
</feature>
<evidence type="ECO:0000256" key="1">
    <source>
        <dbReference type="SAM" id="MobiDB-lite"/>
    </source>
</evidence>